<proteinExistence type="inferred from homology"/>
<evidence type="ECO:0000256" key="8">
    <source>
        <dbReference type="ARBA" id="ARBA00022605"/>
    </source>
</evidence>
<comment type="catalytic activity">
    <reaction evidence="2">
        <text>1-(5-phospho-beta-D-ribosyl)-ATP + H2O = 1-(5-phospho-beta-D-ribosyl)-5'-AMP + diphosphate + H(+)</text>
        <dbReference type="Rhea" id="RHEA:22828"/>
        <dbReference type="ChEBI" id="CHEBI:15377"/>
        <dbReference type="ChEBI" id="CHEBI:15378"/>
        <dbReference type="ChEBI" id="CHEBI:33019"/>
        <dbReference type="ChEBI" id="CHEBI:59457"/>
        <dbReference type="ChEBI" id="CHEBI:73183"/>
        <dbReference type="EC" id="3.6.1.31"/>
    </reaction>
</comment>
<reference evidence="13 14" key="4">
    <citation type="journal article" date="2009" name="Appl. Environ. Microbiol.">
        <title>Comparative genome-wide transcriptional profiling of Azorhizobium caulinodans ORS571 grown under free-living and symbiotic conditions.</title>
        <authorList>
            <person name="Tsukada S."/>
            <person name="Aono T."/>
            <person name="Akiba N."/>
            <person name="Lee KB."/>
            <person name="Liu CT."/>
            <person name="Toyazaki H."/>
            <person name="Oyaizu H."/>
        </authorList>
    </citation>
    <scope>NUCLEOTIDE SEQUENCE [LARGE SCALE GENOMIC DNA]</scope>
    <source>
        <strain evidence="14">ATCC 43989 / DSM 5975 / JCM 20966 / LMG 6465 / NBRC 14845 / NCIMB 13405 / ORS 571</strain>
    </source>
</reference>
<dbReference type="GO" id="GO:0000287">
    <property type="term" value="F:magnesium ion binding"/>
    <property type="evidence" value="ECO:0007669"/>
    <property type="project" value="UniProtKB-UniRule"/>
</dbReference>
<feature type="binding site" evidence="11">
    <location>
        <position position="95"/>
    </location>
    <ligand>
        <name>Zn(2+)</name>
        <dbReference type="ChEBI" id="CHEBI:29105"/>
        <note>ligand shared between dimeric partners</note>
    </ligand>
</feature>
<reference evidence="14" key="2">
    <citation type="submission" date="2007-04" db="EMBL/GenBank/DDBJ databases">
        <title>Complete genome sequence of the nitrogen-fixing bacterium Azorhizobium caulinodans ORS571.</title>
        <authorList>
            <person name="Lee K.B."/>
            <person name="Backer P.D."/>
            <person name="Aono T."/>
            <person name="Liu C.T."/>
            <person name="Suzuki S."/>
            <person name="Suzuki T."/>
            <person name="Kaneko T."/>
            <person name="Yamada M."/>
            <person name="Tabata S."/>
            <person name="Kupfer D.M."/>
            <person name="Najar F.Z."/>
            <person name="Wiley G.B."/>
            <person name="Roe B."/>
            <person name="Binnewies T."/>
            <person name="Ussery D."/>
            <person name="Vereecke D."/>
            <person name="Gevers D."/>
            <person name="Holsters M."/>
            <person name="Oyaizu H."/>
        </authorList>
    </citation>
    <scope>NUCLEOTIDE SEQUENCE [LARGE SCALE GENOMIC DNA]</scope>
    <source>
        <strain evidence="14">ATCC 43989 / DSM 5975 / JCM 20966 / LMG 6465 / NBRC 14845 / NCIMB 13405 / ORS 571</strain>
    </source>
</reference>
<dbReference type="Pfam" id="PF01502">
    <property type="entry name" value="PRA-CH"/>
    <property type="match status" value="1"/>
</dbReference>
<evidence type="ECO:0000256" key="5">
    <source>
        <dbReference type="ARBA" id="ARBA00007731"/>
    </source>
</evidence>
<dbReference type="Gene3D" id="4.10.80.70">
    <property type="match status" value="1"/>
</dbReference>
<evidence type="ECO:0000256" key="11">
    <source>
        <dbReference type="HAMAP-Rule" id="MF_01021"/>
    </source>
</evidence>
<dbReference type="PANTHER" id="PTHR42945:SF1">
    <property type="entry name" value="HISTIDINE BIOSYNTHESIS BIFUNCTIONAL PROTEIN HIS7"/>
    <property type="match status" value="1"/>
</dbReference>
<gene>
    <name evidence="11" type="primary">hisI</name>
    <name evidence="13" type="ordered locus">AZC_0941</name>
</gene>
<evidence type="ECO:0000256" key="4">
    <source>
        <dbReference type="ARBA" id="ARBA00005204"/>
    </source>
</evidence>
<keyword evidence="14" id="KW-1185">Reference proteome</keyword>
<feature type="binding site" evidence="11">
    <location>
        <position position="94"/>
    </location>
    <ligand>
        <name>Mg(2+)</name>
        <dbReference type="ChEBI" id="CHEBI:18420"/>
    </ligand>
</feature>
<dbReference type="GO" id="GO:0008270">
    <property type="term" value="F:zinc ion binding"/>
    <property type="evidence" value="ECO:0007669"/>
    <property type="project" value="UniProtKB-UniRule"/>
</dbReference>
<comment type="similarity">
    <text evidence="5">In the C-terminal section; belongs to the PRA-PH family.</text>
</comment>
<evidence type="ECO:0000256" key="7">
    <source>
        <dbReference type="ARBA" id="ARBA00022490"/>
    </source>
</evidence>
<dbReference type="SUPFAM" id="SSF141734">
    <property type="entry name" value="HisI-like"/>
    <property type="match status" value="1"/>
</dbReference>
<dbReference type="GO" id="GO:0005737">
    <property type="term" value="C:cytoplasm"/>
    <property type="evidence" value="ECO:0007669"/>
    <property type="project" value="UniProtKB-SubCell"/>
</dbReference>
<dbReference type="InterPro" id="IPR002496">
    <property type="entry name" value="PRib_AMP_CycHydrolase_dom"/>
</dbReference>
<evidence type="ECO:0000259" key="12">
    <source>
        <dbReference type="Pfam" id="PF01502"/>
    </source>
</evidence>
<evidence type="ECO:0000256" key="3">
    <source>
        <dbReference type="ARBA" id="ARBA00005169"/>
    </source>
</evidence>
<feature type="binding site" evidence="11">
    <location>
        <position position="96"/>
    </location>
    <ligand>
        <name>Mg(2+)</name>
        <dbReference type="ChEBI" id="CHEBI:18420"/>
    </ligand>
</feature>
<comment type="similarity">
    <text evidence="11">Belongs to the PRA-CH family.</text>
</comment>
<evidence type="ECO:0000256" key="1">
    <source>
        <dbReference type="ARBA" id="ARBA00000024"/>
    </source>
</evidence>
<evidence type="ECO:0000313" key="14">
    <source>
        <dbReference type="Proteomes" id="UP000000270"/>
    </source>
</evidence>
<sequence>MTEPTPAFARATDAHELEEGTVLAPRFDANGLITCVAVDAATNEILMLAHMNAEALSLTMATGEAHYYSRSRKALWKKGETSGHTQKVSEIRIDCDQDAVIIKVTMGGTGAACHTGRRSCFYRTIPLGAPASADTKLAFTGDEPRFDPKAVYGKHEH</sequence>
<keyword evidence="8 11" id="KW-0028">Amino-acid biosynthesis</keyword>
<evidence type="ECO:0000256" key="6">
    <source>
        <dbReference type="ARBA" id="ARBA00008299"/>
    </source>
</evidence>
<dbReference type="KEGG" id="azc:AZC_0941"/>
<keyword evidence="11" id="KW-0479">Metal-binding</keyword>
<feature type="binding site" evidence="11">
    <location>
        <position position="113"/>
    </location>
    <ligand>
        <name>Zn(2+)</name>
        <dbReference type="ChEBI" id="CHEBI:29105"/>
        <note>ligand shared between dimeric partners</note>
    </ligand>
</feature>
<dbReference type="PANTHER" id="PTHR42945">
    <property type="entry name" value="HISTIDINE BIOSYNTHESIS BIFUNCTIONAL PROTEIN"/>
    <property type="match status" value="1"/>
</dbReference>
<dbReference type="InterPro" id="IPR026660">
    <property type="entry name" value="PRA-CH"/>
</dbReference>
<comment type="catalytic activity">
    <reaction evidence="1 11">
        <text>1-(5-phospho-beta-D-ribosyl)-5'-AMP + H2O = 1-(5-phospho-beta-D-ribosyl)-5-[(5-phospho-beta-D-ribosylamino)methylideneamino]imidazole-4-carboxamide</text>
        <dbReference type="Rhea" id="RHEA:20049"/>
        <dbReference type="ChEBI" id="CHEBI:15377"/>
        <dbReference type="ChEBI" id="CHEBI:58435"/>
        <dbReference type="ChEBI" id="CHEBI:59457"/>
        <dbReference type="EC" id="3.5.4.19"/>
    </reaction>
</comment>
<evidence type="ECO:0000313" key="13">
    <source>
        <dbReference type="EMBL" id="BAF86939.1"/>
    </source>
</evidence>
<dbReference type="GO" id="GO:0004635">
    <property type="term" value="F:phosphoribosyl-AMP cyclohydrolase activity"/>
    <property type="evidence" value="ECO:0007669"/>
    <property type="project" value="UniProtKB-UniRule"/>
</dbReference>
<name>A8HUG1_AZOC5</name>
<dbReference type="HAMAP" id="MF_01021">
    <property type="entry name" value="HisI"/>
    <property type="match status" value="1"/>
</dbReference>
<feature type="domain" description="Phosphoribosyl-AMP cyclohydrolase" evidence="12">
    <location>
        <begin position="47"/>
        <end position="122"/>
    </location>
</feature>
<dbReference type="EMBL" id="AP009384">
    <property type="protein sequence ID" value="BAF86939.1"/>
    <property type="molecule type" value="Genomic_DNA"/>
</dbReference>
<reference evidence="13 14" key="1">
    <citation type="journal article" date="2007" name="Appl. Environ. Microbiol.">
        <title>Rhizobial factors required for stem nodule maturation and maintenance in Sesbania rostrata-Azorhizobium caulinodans ORS571 symbiosis.</title>
        <authorList>
            <person name="Suzuki S."/>
            <person name="Aono T."/>
            <person name="Lee KB."/>
            <person name="Suzuki T."/>
            <person name="Liu CT."/>
            <person name="Miwa H."/>
            <person name="Wakao S."/>
            <person name="Iki T."/>
            <person name="Oyaizu H."/>
        </authorList>
    </citation>
    <scope>NUCLEOTIDE SEQUENCE [LARGE SCALE GENOMIC DNA]</scope>
    <source>
        <strain evidence="14">ATCC 43989 / DSM 5975 / JCM 20966 / LMG 6465 / NBRC 14845 / NCIMB 13405 / ORS 571</strain>
    </source>
</reference>
<keyword evidence="10 11" id="KW-0368">Histidine biosynthesis</keyword>
<dbReference type="UniPathway" id="UPA00031">
    <property type="reaction ID" value="UER00008"/>
</dbReference>
<comment type="function">
    <text evidence="11">Catalyzes the hydrolysis of the adenine ring of phosphoribosyl-AMP.</text>
</comment>
<dbReference type="Gene3D" id="3.10.20.810">
    <property type="entry name" value="Phosphoribosyl-AMP cyclohydrolase"/>
    <property type="match status" value="1"/>
</dbReference>
<dbReference type="RefSeq" id="WP_012169472.1">
    <property type="nucleotide sequence ID" value="NC_009937.1"/>
</dbReference>
<dbReference type="GO" id="GO:0000105">
    <property type="term" value="P:L-histidine biosynthetic process"/>
    <property type="evidence" value="ECO:0007669"/>
    <property type="project" value="UniProtKB-UniRule"/>
</dbReference>
<keyword evidence="11" id="KW-0460">Magnesium</keyword>
<keyword evidence="11" id="KW-0862">Zinc</keyword>
<reference evidence="13 14" key="3">
    <citation type="journal article" date="2008" name="BMC Genomics">
        <title>The genome of the versatile nitrogen fixer Azorhizobium caulinodans ORS571.</title>
        <authorList>
            <person name="Lee KB."/>
            <person name="Backer P.D."/>
            <person name="Aono T."/>
            <person name="Liu CT."/>
            <person name="Suzuki S."/>
            <person name="Suzuki T."/>
            <person name="Kaneko T."/>
            <person name="Yamada M."/>
            <person name="Tabata S."/>
            <person name="Kupfer D.M."/>
            <person name="Najar F.Z."/>
            <person name="Wiley G.B."/>
            <person name="Roe B."/>
            <person name="Binnewies T.T."/>
            <person name="Ussery D.W."/>
            <person name="D'Haeze W."/>
            <person name="Herder J.D."/>
            <person name="Gevers D."/>
            <person name="Vereecke D."/>
            <person name="Holsters M."/>
            <person name="Oyaizu H."/>
        </authorList>
    </citation>
    <scope>NUCLEOTIDE SEQUENCE [LARGE SCALE GENOMIC DNA]</scope>
    <source>
        <strain evidence="14">ATCC 43989 / DSM 5975 / JCM 20966 / LMG 6465 / NBRC 14845 / NCIMB 13405 / ORS 571</strain>
    </source>
</reference>
<feature type="binding site" evidence="11">
    <location>
        <position position="98"/>
    </location>
    <ligand>
        <name>Mg(2+)</name>
        <dbReference type="ChEBI" id="CHEBI:18420"/>
    </ligand>
</feature>
<dbReference type="eggNOG" id="COG0139">
    <property type="taxonomic scope" value="Bacteria"/>
</dbReference>
<evidence type="ECO:0000256" key="9">
    <source>
        <dbReference type="ARBA" id="ARBA00022801"/>
    </source>
</evidence>
<evidence type="ECO:0000256" key="2">
    <source>
        <dbReference type="ARBA" id="ARBA00001460"/>
    </source>
</evidence>
<dbReference type="GO" id="GO:0004636">
    <property type="term" value="F:phosphoribosyl-ATP diphosphatase activity"/>
    <property type="evidence" value="ECO:0007669"/>
    <property type="project" value="UniProtKB-EC"/>
</dbReference>
<comment type="subcellular location">
    <subcellularLocation>
        <location evidence="11">Cytoplasm</location>
    </subcellularLocation>
</comment>
<comment type="cofactor">
    <cofactor evidence="11">
        <name>Zn(2+)</name>
        <dbReference type="ChEBI" id="CHEBI:29105"/>
    </cofactor>
    <text evidence="11">Binds 1 zinc ion per subunit.</text>
</comment>
<dbReference type="AlphaFoldDB" id="A8HUG1"/>
<reference evidence="13 14" key="5">
    <citation type="journal article" date="2010" name="Appl. Environ. Microbiol.">
        <title>phrR-like gene praR of Azorhizobium caulinodans ORS571 is essential for symbiosis with Sesbania rostrata and is involved in expression of reb genes.</title>
        <authorList>
            <person name="Akiba N."/>
            <person name="Aono T."/>
            <person name="Toyazaki H."/>
            <person name="Sato S."/>
            <person name="Oyaizu H."/>
        </authorList>
    </citation>
    <scope>NUCLEOTIDE SEQUENCE [LARGE SCALE GENOMIC DNA]</scope>
    <source>
        <strain evidence="14">ATCC 43989 / DSM 5975 / JCM 20966 / LMG 6465 / NBRC 14845 / NCIMB 13405 / ORS 571</strain>
    </source>
</reference>
<comment type="pathway">
    <text evidence="3 11">Amino-acid biosynthesis; L-histidine biosynthesis; L-histidine from 5-phospho-alpha-D-ribose 1-diphosphate: step 3/9.</text>
</comment>
<keyword evidence="9 11" id="KW-0378">Hydrolase</keyword>
<organism evidence="13 14">
    <name type="scientific">Azorhizobium caulinodans (strain ATCC 43989 / DSM 5975 / JCM 20966 / LMG 6465 / NBRC 14845 / NCIMB 13405 / ORS 571)</name>
    <dbReference type="NCBI Taxonomy" id="438753"/>
    <lineage>
        <taxon>Bacteria</taxon>
        <taxon>Pseudomonadati</taxon>
        <taxon>Pseudomonadota</taxon>
        <taxon>Alphaproteobacteria</taxon>
        <taxon>Hyphomicrobiales</taxon>
        <taxon>Xanthobacteraceae</taxon>
        <taxon>Azorhizobium</taxon>
    </lineage>
</organism>
<reference evidence="13 14" key="6">
    <citation type="journal article" date="2011" name="Appl. Environ. Microbiol.">
        <title>Involvement of the azorhizobial chromosome partition gene (parA) in the onset of bacteroid differentiation during Sesbania rostrata stem nodule development.</title>
        <authorList>
            <person name="Liu CT."/>
            <person name="Lee KB."/>
            <person name="Wang YS."/>
            <person name="Peng MH."/>
            <person name="Lee KT."/>
            <person name="Suzuki S."/>
            <person name="Suzuki T."/>
            <person name="Oyaizu H."/>
        </authorList>
    </citation>
    <scope>NUCLEOTIDE SEQUENCE [LARGE SCALE GENOMIC DNA]</scope>
    <source>
        <strain evidence="14">ATCC 43989 / DSM 5975 / JCM 20966 / LMG 6465 / NBRC 14845 / NCIMB 13405 / ORS 571</strain>
    </source>
</reference>
<protein>
    <recommendedName>
        <fullName evidence="11">Phosphoribosyl-AMP cyclohydrolase</fullName>
        <shortName evidence="11">PRA-CH</shortName>
        <ecNumber evidence="11">3.5.4.19</ecNumber>
    </recommendedName>
</protein>
<dbReference type="EC" id="3.5.4.19" evidence="11"/>
<comment type="subunit">
    <text evidence="11">Homodimer.</text>
</comment>
<dbReference type="HOGENOM" id="CLU_048577_5_0_5"/>
<comment type="similarity">
    <text evidence="6">In the N-terminal section; belongs to the PRA-CH family.</text>
</comment>
<comment type="cofactor">
    <cofactor evidence="11">
        <name>Mg(2+)</name>
        <dbReference type="ChEBI" id="CHEBI:18420"/>
    </cofactor>
    <text evidence="11">Binds 1 Mg(2+) ion per subunit.</text>
</comment>
<keyword evidence="7 11" id="KW-0963">Cytoplasm</keyword>
<dbReference type="Proteomes" id="UP000000270">
    <property type="component" value="Chromosome"/>
</dbReference>
<evidence type="ECO:0000256" key="10">
    <source>
        <dbReference type="ARBA" id="ARBA00023102"/>
    </source>
</evidence>
<dbReference type="NCBIfam" id="NF000768">
    <property type="entry name" value="PRK00051.1"/>
    <property type="match status" value="1"/>
</dbReference>
<dbReference type="FunFam" id="3.10.20.810:FF:000001">
    <property type="entry name" value="Histidine biosynthesis bifunctional protein HisIE"/>
    <property type="match status" value="1"/>
</dbReference>
<dbReference type="InterPro" id="IPR038019">
    <property type="entry name" value="PRib_AMP_CycHydrolase_sf"/>
</dbReference>
<comment type="pathway">
    <text evidence="4">Amino-acid biosynthesis; L-histidine biosynthesis; L-histidine from 5-phospho-alpha-D-ribose 1-diphosphate: step 2/9.</text>
</comment>
<accession>A8HUG1</accession>
<dbReference type="STRING" id="438753.AZC_0941"/>
<feature type="binding site" evidence="11">
    <location>
        <position position="120"/>
    </location>
    <ligand>
        <name>Zn(2+)</name>
        <dbReference type="ChEBI" id="CHEBI:29105"/>
        <note>ligand shared between dimeric partners</note>
    </ligand>
</feature>